<dbReference type="InterPro" id="IPR011990">
    <property type="entry name" value="TPR-like_helical_dom_sf"/>
</dbReference>
<protein>
    <submittedName>
        <fullName evidence="2">Uncharacterized protein</fullName>
    </submittedName>
</protein>
<reference evidence="2 3" key="1">
    <citation type="journal article" date="2023" name="PLoS ONE">
        <title>Cytospora paraplurivora sp. nov. isolated from orchards with fruit tree decline syndrome in Ontario, Canada.</title>
        <authorList>
            <person name="Ilyukhin E."/>
            <person name="Nguyen H.D.T."/>
            <person name="Castle A.J."/>
            <person name="Ellouze W."/>
        </authorList>
    </citation>
    <scope>NUCLEOTIDE SEQUENCE [LARGE SCALE GENOMIC DNA]</scope>
    <source>
        <strain evidence="2 3">FDS-564</strain>
    </source>
</reference>
<dbReference type="Gene3D" id="1.25.40.10">
    <property type="entry name" value="Tetratricopeptide repeat domain"/>
    <property type="match status" value="1"/>
</dbReference>
<comment type="caution">
    <text evidence="2">The sequence shown here is derived from an EMBL/GenBank/DDBJ whole genome shotgun (WGS) entry which is preliminary data.</text>
</comment>
<gene>
    <name evidence="2" type="ORF">SLS53_005426</name>
</gene>
<proteinExistence type="predicted"/>
<dbReference type="Proteomes" id="UP001320245">
    <property type="component" value="Unassembled WGS sequence"/>
</dbReference>
<keyword evidence="3" id="KW-1185">Reference proteome</keyword>
<dbReference type="EMBL" id="JAJSPL020000020">
    <property type="protein sequence ID" value="KAK7740581.1"/>
    <property type="molecule type" value="Genomic_DNA"/>
</dbReference>
<accession>A0AAN9U5X9</accession>
<name>A0AAN9U5X9_9PEZI</name>
<dbReference type="AlphaFoldDB" id="A0AAN9U5X9"/>
<organism evidence="2 3">
    <name type="scientific">Cytospora paraplurivora</name>
    <dbReference type="NCBI Taxonomy" id="2898453"/>
    <lineage>
        <taxon>Eukaryota</taxon>
        <taxon>Fungi</taxon>
        <taxon>Dikarya</taxon>
        <taxon>Ascomycota</taxon>
        <taxon>Pezizomycotina</taxon>
        <taxon>Sordariomycetes</taxon>
        <taxon>Sordariomycetidae</taxon>
        <taxon>Diaporthales</taxon>
        <taxon>Cytosporaceae</taxon>
        <taxon>Cytospora</taxon>
    </lineage>
</organism>
<feature type="compositionally biased region" description="Low complexity" evidence="1">
    <location>
        <begin position="131"/>
        <end position="149"/>
    </location>
</feature>
<sequence>MQYHGLPPYLLHWLGIVLMSSNQAARWRLGTHMLRSASELGHDPSTLTLVRVLTSMSGDAAAKASRSRIFAEADRRFRQLVQGGADPDALTLQGIILARSGGEDRARRALESFERAERAWEARTAAAAAVSTTSSSSSSSLSSSSSSSSPQDSGSGAEKNDANSPEDEGVLFDPEQIRLPPPREPRWEWETSCFLGRAGILERQGRPDEAAALYRVAALELDNPTGFWKLAQLAGDGPRDSPERRTYLLKAAISGVAEACRELGELEGIVAAGARGGLPAREREERAKMSREWFRLADGEELKSIQNEALDE</sequence>
<feature type="region of interest" description="Disordered" evidence="1">
    <location>
        <begin position="131"/>
        <end position="184"/>
    </location>
</feature>
<evidence type="ECO:0000313" key="2">
    <source>
        <dbReference type="EMBL" id="KAK7740581.1"/>
    </source>
</evidence>
<evidence type="ECO:0000313" key="3">
    <source>
        <dbReference type="Proteomes" id="UP001320245"/>
    </source>
</evidence>
<evidence type="ECO:0000256" key="1">
    <source>
        <dbReference type="SAM" id="MobiDB-lite"/>
    </source>
</evidence>